<evidence type="ECO:0000256" key="1">
    <source>
        <dbReference type="SAM" id="MobiDB-lite"/>
    </source>
</evidence>
<feature type="region of interest" description="Disordered" evidence="1">
    <location>
        <begin position="238"/>
        <end position="324"/>
    </location>
</feature>
<dbReference type="GeneID" id="77730892"/>
<dbReference type="EMBL" id="JAKWFO010000002">
    <property type="protein sequence ID" value="KAI9638721.1"/>
    <property type="molecule type" value="Genomic_DNA"/>
</dbReference>
<feature type="compositionally biased region" description="Acidic residues" evidence="1">
    <location>
        <begin position="281"/>
        <end position="310"/>
    </location>
</feature>
<feature type="region of interest" description="Disordered" evidence="1">
    <location>
        <begin position="150"/>
        <end position="175"/>
    </location>
</feature>
<evidence type="ECO:0000313" key="3">
    <source>
        <dbReference type="Proteomes" id="UP001164286"/>
    </source>
</evidence>
<evidence type="ECO:0000313" key="2">
    <source>
        <dbReference type="EMBL" id="KAI9638721.1"/>
    </source>
</evidence>
<name>A0AA38HDZ3_9TREE</name>
<feature type="compositionally biased region" description="Polar residues" evidence="1">
    <location>
        <begin position="166"/>
        <end position="175"/>
    </location>
</feature>
<protein>
    <submittedName>
        <fullName evidence="2">Uncharacterized protein</fullName>
    </submittedName>
</protein>
<dbReference type="Proteomes" id="UP001164286">
    <property type="component" value="Unassembled WGS sequence"/>
</dbReference>
<sequence length="324" mass="34817">MVHNIKLYNGRYHHDDFVDATIETPFATFETDSEGLTYRSGVDKKAISGDSLSIAVTQTGVSVDGKDLKLSRLNNVQDGVKIITENHSARRDGGSGDTSTSYYHSPGSPLDPEQQTRFDEGMQNLWDGLGRMGGGFGFGTGAWPGMNTGGWGAGRRGGMNRKTTKSRTFTSGTSAQHGHVYQEGSDFSNISGNNGIMIGNIHTTTGGSASQPMTADQRADFRKLMDGVRKVTRGAASLAASVNGHNGQTGRRRGQGSRGGPTHTFGSVQTNYFGTNVHDADDGDDDDDDGWSYEDFDDDDDVLDTDEEDAPSQRPPVPTQKFKS</sequence>
<feature type="compositionally biased region" description="Polar residues" evidence="1">
    <location>
        <begin position="264"/>
        <end position="274"/>
    </location>
</feature>
<feature type="region of interest" description="Disordered" evidence="1">
    <location>
        <begin position="84"/>
        <end position="115"/>
    </location>
</feature>
<reference evidence="2" key="1">
    <citation type="journal article" date="2022" name="G3 (Bethesda)">
        <title>High quality genome of the basidiomycete yeast Dioszegia hungarica PDD-24b-2 isolated from cloud water.</title>
        <authorList>
            <person name="Jarrige D."/>
            <person name="Haridas S."/>
            <person name="Bleykasten-Grosshans C."/>
            <person name="Joly M."/>
            <person name="Nadalig T."/>
            <person name="Sancelme M."/>
            <person name="Vuilleumier S."/>
            <person name="Grigoriev I.V."/>
            <person name="Amato P."/>
            <person name="Bringel F."/>
        </authorList>
    </citation>
    <scope>NUCLEOTIDE SEQUENCE</scope>
    <source>
        <strain evidence="2">PDD-24b-2</strain>
    </source>
</reference>
<gene>
    <name evidence="2" type="ORF">MKK02DRAFT_41742</name>
</gene>
<proteinExistence type="predicted"/>
<dbReference type="RefSeq" id="XP_052948498.1">
    <property type="nucleotide sequence ID" value="XM_053091687.1"/>
</dbReference>
<comment type="caution">
    <text evidence="2">The sequence shown here is derived from an EMBL/GenBank/DDBJ whole genome shotgun (WGS) entry which is preliminary data.</text>
</comment>
<organism evidence="2 3">
    <name type="scientific">Dioszegia hungarica</name>
    <dbReference type="NCBI Taxonomy" id="4972"/>
    <lineage>
        <taxon>Eukaryota</taxon>
        <taxon>Fungi</taxon>
        <taxon>Dikarya</taxon>
        <taxon>Basidiomycota</taxon>
        <taxon>Agaricomycotina</taxon>
        <taxon>Tremellomycetes</taxon>
        <taxon>Tremellales</taxon>
        <taxon>Bulleribasidiaceae</taxon>
        <taxon>Dioszegia</taxon>
    </lineage>
</organism>
<accession>A0AA38HDZ3</accession>
<keyword evidence="3" id="KW-1185">Reference proteome</keyword>
<dbReference type="AlphaFoldDB" id="A0AA38HDZ3"/>